<organism evidence="1">
    <name type="scientific">termite gut metagenome</name>
    <dbReference type="NCBI Taxonomy" id="433724"/>
    <lineage>
        <taxon>unclassified sequences</taxon>
        <taxon>metagenomes</taxon>
        <taxon>organismal metagenomes</taxon>
    </lineage>
</organism>
<evidence type="ECO:0000313" key="1">
    <source>
        <dbReference type="EMBL" id="KAA6345459.1"/>
    </source>
</evidence>
<reference evidence="1" key="1">
    <citation type="submission" date="2019-03" db="EMBL/GenBank/DDBJ databases">
        <title>Single cell metagenomics reveals metabolic interactions within the superorganism composed of flagellate Streblomastix strix and complex community of Bacteroidetes bacteria on its surface.</title>
        <authorList>
            <person name="Treitli S.C."/>
            <person name="Kolisko M."/>
            <person name="Husnik F."/>
            <person name="Keeling P."/>
            <person name="Hampl V."/>
        </authorList>
    </citation>
    <scope>NUCLEOTIDE SEQUENCE</scope>
    <source>
        <strain evidence="1">STM</strain>
    </source>
</reference>
<comment type="caution">
    <text evidence="1">The sequence shown here is derived from an EMBL/GenBank/DDBJ whole genome shotgun (WGS) entry which is preliminary data.</text>
</comment>
<dbReference type="AlphaFoldDB" id="A0A5J4SH39"/>
<sequence>MKVEVLYGTKKLMAEDLGVTQNTVRSALGGTSKSTLSHKILKKAITEYGGWLTDCSEEERQNLYHRLGISQSQVVSTPSAPPTP</sequence>
<proteinExistence type="predicted"/>
<name>A0A5J4SH39_9ZZZZ</name>
<dbReference type="EMBL" id="SNRY01000169">
    <property type="protein sequence ID" value="KAA6345459.1"/>
    <property type="molecule type" value="Genomic_DNA"/>
</dbReference>
<gene>
    <name evidence="1" type="ORF">EZS27_006955</name>
</gene>
<accession>A0A5J4SH39</accession>
<protein>
    <submittedName>
        <fullName evidence="1">Uncharacterized protein</fullName>
    </submittedName>
</protein>